<feature type="transmembrane region" description="Helical" evidence="6">
    <location>
        <begin position="327"/>
        <end position="349"/>
    </location>
</feature>
<protein>
    <recommendedName>
        <fullName evidence="11">Methyl-accepting chemotaxis protein</fullName>
    </recommendedName>
</protein>
<name>A0A2S0VM63_9ALTE</name>
<evidence type="ECO:0000256" key="1">
    <source>
        <dbReference type="ARBA" id="ARBA00004370"/>
    </source>
</evidence>
<dbReference type="PRINTS" id="PR00260">
    <property type="entry name" value="CHEMTRNSDUCR"/>
</dbReference>
<dbReference type="OrthoDB" id="2489132at2"/>
<dbReference type="GO" id="GO:0006935">
    <property type="term" value="P:chemotaxis"/>
    <property type="evidence" value="ECO:0007669"/>
    <property type="project" value="InterPro"/>
</dbReference>
<evidence type="ECO:0000313" key="9">
    <source>
        <dbReference type="EMBL" id="AWB65296.1"/>
    </source>
</evidence>
<dbReference type="GO" id="GO:0004888">
    <property type="term" value="F:transmembrane signaling receptor activity"/>
    <property type="evidence" value="ECO:0007669"/>
    <property type="project" value="InterPro"/>
</dbReference>
<feature type="domain" description="Methyl-accepting transducer" evidence="7">
    <location>
        <begin position="408"/>
        <end position="644"/>
    </location>
</feature>
<evidence type="ECO:0000259" key="8">
    <source>
        <dbReference type="PROSITE" id="PS50885"/>
    </source>
</evidence>
<sequence>MSFLNQFTIKTRIYILALLPTLVIGFFSVQQLMAARAEQNSLKSLTQAMLLAQHTGNLLGAIQQERDFSQGFLSGQPTGSKGAQFKSDLEKSRAQVNQLREVYFSHLEQNKAFLHEVKLNSVLDKIVQRLTTDIPTIRKNVDVLQLKFTLANDENRLLPVRMHYLDIESQMLRIVASVVKLAANDRALSMLAGAYATLVEINSRLSSERTSGLGSLNNKFWNEFAHGETKAAMHQKADFNSRLQTYASDEIWTYYTKQYLQSKQAQQLNNLRTRLLKNLGKTHIVSINDWLQITGDNMQRLQNVIDFTNKTIEQKTKSLLADAQSQVTFSFAFLVIVLVFIIGVSWLILTSILSPLKSLTDKLDEVAKTKNVGSKLAVNGKDELADVSHAFNLLLNSFNQALGSVKGEVLDISQLTDSVASSMQANLQRTHNQNEQTDSVSVAVEQMTATIQEVAAISQNTADVVQQVHQSSINSAEKAHTTRDMMENLLAELANTRNQVDHLNDESAVIGNVLTVIQGIAEQTNLLALNAAIEAARAGEQGRGFAVVADEVRTLASRTQESTKLIRTQIESLQSGARTACLSMERLQEQGKSAVDVVVSSVADFSSLKQELDTISNMATQIATAAEEQTLVASEINQRIHTIKDDTQQLAQEAQISANACDHLGRSKTSLDNYVNQFKVSQAA</sequence>
<dbReference type="PROSITE" id="PS50885">
    <property type="entry name" value="HAMP"/>
    <property type="match status" value="1"/>
</dbReference>
<evidence type="ECO:0000256" key="3">
    <source>
        <dbReference type="ARBA" id="ARBA00029447"/>
    </source>
</evidence>
<keyword evidence="6" id="KW-0812">Transmembrane</keyword>
<keyword evidence="6" id="KW-1133">Transmembrane helix</keyword>
<dbReference type="RefSeq" id="WP_108601373.1">
    <property type="nucleotide sequence ID" value="NZ_CP026604.1"/>
</dbReference>
<dbReference type="Proteomes" id="UP000244441">
    <property type="component" value="Chromosome"/>
</dbReference>
<dbReference type="SUPFAM" id="SSF58104">
    <property type="entry name" value="Methyl-accepting chemotaxis protein (MCP) signaling domain"/>
    <property type="match status" value="1"/>
</dbReference>
<evidence type="ECO:0000256" key="5">
    <source>
        <dbReference type="SAM" id="Coils"/>
    </source>
</evidence>
<keyword evidence="6" id="KW-0472">Membrane</keyword>
<dbReference type="SMART" id="SM00283">
    <property type="entry name" value="MA"/>
    <property type="match status" value="1"/>
</dbReference>
<dbReference type="Gene3D" id="1.10.287.950">
    <property type="entry name" value="Methyl-accepting chemotaxis protein"/>
    <property type="match status" value="1"/>
</dbReference>
<comment type="subcellular location">
    <subcellularLocation>
        <location evidence="1">Membrane</location>
    </subcellularLocation>
</comment>
<dbReference type="InterPro" id="IPR004089">
    <property type="entry name" value="MCPsignal_dom"/>
</dbReference>
<dbReference type="Pfam" id="PF00015">
    <property type="entry name" value="MCPsignal"/>
    <property type="match status" value="1"/>
</dbReference>
<keyword evidence="2 4" id="KW-0807">Transducer</keyword>
<dbReference type="FunFam" id="1.10.287.950:FF:000001">
    <property type="entry name" value="Methyl-accepting chemotaxis sensory transducer"/>
    <property type="match status" value="1"/>
</dbReference>
<dbReference type="PANTHER" id="PTHR32089">
    <property type="entry name" value="METHYL-ACCEPTING CHEMOTAXIS PROTEIN MCPB"/>
    <property type="match status" value="1"/>
</dbReference>
<feature type="domain" description="HAMP" evidence="8">
    <location>
        <begin position="350"/>
        <end position="403"/>
    </location>
</feature>
<evidence type="ECO:0000256" key="4">
    <source>
        <dbReference type="PROSITE-ProRule" id="PRU00284"/>
    </source>
</evidence>
<dbReference type="Pfam" id="PF00672">
    <property type="entry name" value="HAMP"/>
    <property type="match status" value="1"/>
</dbReference>
<evidence type="ECO:0000313" key="10">
    <source>
        <dbReference type="Proteomes" id="UP000244441"/>
    </source>
</evidence>
<organism evidence="9 10">
    <name type="scientific">Saccharobesus litoralis</name>
    <dbReference type="NCBI Taxonomy" id="2172099"/>
    <lineage>
        <taxon>Bacteria</taxon>
        <taxon>Pseudomonadati</taxon>
        <taxon>Pseudomonadota</taxon>
        <taxon>Gammaproteobacteria</taxon>
        <taxon>Alteromonadales</taxon>
        <taxon>Alteromonadaceae</taxon>
        <taxon>Saccharobesus</taxon>
    </lineage>
</organism>
<dbReference type="PROSITE" id="PS50111">
    <property type="entry name" value="CHEMOTAXIS_TRANSDUC_2"/>
    <property type="match status" value="1"/>
</dbReference>
<dbReference type="EMBL" id="CP026604">
    <property type="protein sequence ID" value="AWB65296.1"/>
    <property type="molecule type" value="Genomic_DNA"/>
</dbReference>
<dbReference type="KEGG" id="cate:C2869_02030"/>
<comment type="similarity">
    <text evidence="3">Belongs to the methyl-accepting chemotaxis (MCP) protein family.</text>
</comment>
<dbReference type="InterPro" id="IPR004090">
    <property type="entry name" value="Chemotax_Me-accpt_rcpt"/>
</dbReference>
<feature type="coiled-coil region" evidence="5">
    <location>
        <begin position="479"/>
        <end position="506"/>
    </location>
</feature>
<keyword evidence="5" id="KW-0175">Coiled coil</keyword>
<dbReference type="GO" id="GO:0016020">
    <property type="term" value="C:membrane"/>
    <property type="evidence" value="ECO:0007669"/>
    <property type="project" value="UniProtKB-SubCell"/>
</dbReference>
<evidence type="ECO:0000256" key="6">
    <source>
        <dbReference type="SAM" id="Phobius"/>
    </source>
</evidence>
<evidence type="ECO:0000256" key="2">
    <source>
        <dbReference type="ARBA" id="ARBA00023224"/>
    </source>
</evidence>
<dbReference type="InterPro" id="IPR003660">
    <property type="entry name" value="HAMP_dom"/>
</dbReference>
<accession>A0A2S0VM63</accession>
<gene>
    <name evidence="9" type="ORF">C2869_02030</name>
</gene>
<dbReference type="GO" id="GO:0007165">
    <property type="term" value="P:signal transduction"/>
    <property type="evidence" value="ECO:0007669"/>
    <property type="project" value="UniProtKB-KW"/>
</dbReference>
<keyword evidence="10" id="KW-1185">Reference proteome</keyword>
<evidence type="ECO:0008006" key="11">
    <source>
        <dbReference type="Google" id="ProtNLM"/>
    </source>
</evidence>
<dbReference type="AlphaFoldDB" id="A0A2S0VM63"/>
<evidence type="ECO:0000259" key="7">
    <source>
        <dbReference type="PROSITE" id="PS50111"/>
    </source>
</evidence>
<proteinExistence type="inferred from homology"/>
<dbReference type="CDD" id="cd11386">
    <property type="entry name" value="MCP_signal"/>
    <property type="match status" value="1"/>
</dbReference>
<dbReference type="PANTHER" id="PTHR32089:SF112">
    <property type="entry name" value="LYSOZYME-LIKE PROTEIN-RELATED"/>
    <property type="match status" value="1"/>
</dbReference>
<reference evidence="9 10" key="1">
    <citation type="submission" date="2018-01" db="EMBL/GenBank/DDBJ databases">
        <title>Genome sequence of a Cantenovulum-like bacteria.</title>
        <authorList>
            <person name="Tan W.R."/>
            <person name="Lau N.-S."/>
            <person name="Go F."/>
            <person name="Amirul A.-A.A."/>
        </authorList>
    </citation>
    <scope>NUCLEOTIDE SEQUENCE [LARGE SCALE GENOMIC DNA]</scope>
    <source>
        <strain evidence="9 10">CCB-QB4</strain>
    </source>
</reference>